<gene>
    <name evidence="1" type="ORF">PTZ04_18660</name>
</gene>
<protein>
    <submittedName>
        <fullName evidence="1">Uncharacterized protein</fullName>
    </submittedName>
</protein>
<keyword evidence="2" id="KW-1185">Reference proteome</keyword>
<evidence type="ECO:0000313" key="1">
    <source>
        <dbReference type="EMBL" id="MDE1472281.1"/>
    </source>
</evidence>
<dbReference type="Proteomes" id="UP001215087">
    <property type="component" value="Unassembled WGS sequence"/>
</dbReference>
<dbReference type="EMBL" id="JAQSVD010000013">
    <property type="protein sequence ID" value="MDE1472281.1"/>
    <property type="molecule type" value="Genomic_DNA"/>
</dbReference>
<accession>A0ABT5UWR0</accession>
<evidence type="ECO:0000313" key="2">
    <source>
        <dbReference type="Proteomes" id="UP001215087"/>
    </source>
</evidence>
<reference evidence="1 2" key="1">
    <citation type="submission" date="2023-02" db="EMBL/GenBank/DDBJ databases">
        <title>Comparative genome analysis of Eubacterium limosum species.</title>
        <authorList>
            <person name="Bak J.E."/>
        </authorList>
    </citation>
    <scope>NUCLEOTIDE SEQUENCE [LARGE SCALE GENOMIC DNA]</scope>
    <source>
        <strain evidence="1 2">KGMB01548</strain>
    </source>
</reference>
<proteinExistence type="predicted"/>
<sequence>MNTLQEKMEKEVIALIFRDYPDLRDQILKARVTSREFTGVGFFTDYHKEDILSEKNRTVINAAVGAILNNRIEVGFVFFITKEEGGVLECYTNGGGPFPDQIENYEVFVYQKGENSTLIRPK</sequence>
<comment type="caution">
    <text evidence="1">The sequence shown here is derived from an EMBL/GenBank/DDBJ whole genome shotgun (WGS) entry which is preliminary data.</text>
</comment>
<dbReference type="RefSeq" id="WP_227208744.1">
    <property type="nucleotide sequence ID" value="NZ_JAJCLO010000014.1"/>
</dbReference>
<name>A0ABT5UWR0_EUBLI</name>
<organism evidence="1 2">
    <name type="scientific">Eubacterium limosum</name>
    <dbReference type="NCBI Taxonomy" id="1736"/>
    <lineage>
        <taxon>Bacteria</taxon>
        <taxon>Bacillati</taxon>
        <taxon>Bacillota</taxon>
        <taxon>Clostridia</taxon>
        <taxon>Eubacteriales</taxon>
        <taxon>Eubacteriaceae</taxon>
        <taxon>Eubacterium</taxon>
    </lineage>
</organism>